<proteinExistence type="predicted"/>
<protein>
    <submittedName>
        <fullName evidence="2">Erythromycin esterase family protein</fullName>
    </submittedName>
</protein>
<dbReference type="InterPro" id="IPR007815">
    <property type="entry name" value="Emycin_Estase"/>
</dbReference>
<dbReference type="GO" id="GO:0046677">
    <property type="term" value="P:response to antibiotic"/>
    <property type="evidence" value="ECO:0007669"/>
    <property type="project" value="InterPro"/>
</dbReference>
<organism evidence="2 3">
    <name type="scientific">Phytoactinopolyspora alkaliphila</name>
    <dbReference type="NCBI Taxonomy" id="1783498"/>
    <lineage>
        <taxon>Bacteria</taxon>
        <taxon>Bacillati</taxon>
        <taxon>Actinomycetota</taxon>
        <taxon>Actinomycetes</taxon>
        <taxon>Jiangellales</taxon>
        <taxon>Jiangellaceae</taxon>
        <taxon>Phytoactinopolyspora</taxon>
    </lineage>
</organism>
<gene>
    <name evidence="2" type="ORF">G1H11_01800</name>
</gene>
<feature type="compositionally biased region" description="Basic residues" evidence="1">
    <location>
        <begin position="34"/>
        <end position="59"/>
    </location>
</feature>
<comment type="caution">
    <text evidence="2">The sequence shown here is derived from an EMBL/GenBank/DDBJ whole genome shotgun (WGS) entry which is preliminary data.</text>
</comment>
<evidence type="ECO:0000313" key="2">
    <source>
        <dbReference type="EMBL" id="NED94039.1"/>
    </source>
</evidence>
<accession>A0A6N9YGN2</accession>
<name>A0A6N9YGN2_9ACTN</name>
<feature type="compositionally biased region" description="Basic residues" evidence="1">
    <location>
        <begin position="16"/>
        <end position="26"/>
    </location>
</feature>
<dbReference type="EMBL" id="JAAGOB010000001">
    <property type="protein sequence ID" value="NED94039.1"/>
    <property type="molecule type" value="Genomic_DNA"/>
</dbReference>
<sequence length="170" mass="18813">MLPGGPRRLSARARCLRRTRARSARQRRTEGTTRRRAARSARQARSRRGLGRVRRRRAARNGRPIATTISCGLSGLGTAPGSVLPCPPDDPRDALLQFGRWPAWMWANEEVCAFSRWLRQHRRAGGLSSGSVTIPPRETQGHTPECPFMDVGGRCLRSESAISTASVRST</sequence>
<evidence type="ECO:0000313" key="3">
    <source>
        <dbReference type="Proteomes" id="UP000469185"/>
    </source>
</evidence>
<dbReference type="AlphaFoldDB" id="A0A6N9YGN2"/>
<keyword evidence="3" id="KW-1185">Reference proteome</keyword>
<dbReference type="Pfam" id="PF05139">
    <property type="entry name" value="Erythro_esteras"/>
    <property type="match status" value="1"/>
</dbReference>
<evidence type="ECO:0000256" key="1">
    <source>
        <dbReference type="SAM" id="MobiDB-lite"/>
    </source>
</evidence>
<dbReference type="Proteomes" id="UP000469185">
    <property type="component" value="Unassembled WGS sequence"/>
</dbReference>
<reference evidence="2 3" key="1">
    <citation type="submission" date="2020-02" db="EMBL/GenBank/DDBJ databases">
        <authorList>
            <person name="Li X.-J."/>
            <person name="Feng X.-M."/>
        </authorList>
    </citation>
    <scope>NUCLEOTIDE SEQUENCE [LARGE SCALE GENOMIC DNA]</scope>
    <source>
        <strain evidence="2 3">CGMCC 4.7225</strain>
    </source>
</reference>
<feature type="region of interest" description="Disordered" evidence="1">
    <location>
        <begin position="126"/>
        <end position="146"/>
    </location>
</feature>
<feature type="region of interest" description="Disordered" evidence="1">
    <location>
        <begin position="16"/>
        <end position="59"/>
    </location>
</feature>
<dbReference type="SUPFAM" id="SSF159501">
    <property type="entry name" value="EreA/ChaN-like"/>
    <property type="match status" value="1"/>
</dbReference>